<sequence>MKYQTFNPGFSSKSYVYTASRPVMAPNMSHYSGGFSSHSAVDLGGGQRVTMGGGGRGGGGGGGSGGGGGGGYKYHDDMRLGGGSQGGGGYQGAGFYRGGGGGNMRGQQMSTVIRTMSRVPGPDPEISLRSMRLQNLPAQPSPVAAWVAADVSDGGSLVSERDATFSRQQSVYSIVSGGAYSSGTQIRQAGGGGTGRAGSMVPMRHSLSGTLAQSGGGEMMGGEEMMSVQQQHSFKGPAFRTISRINNRNNRMSMGSMSGASTFPPGGNSSVGGGGGFVMGQVSSGSQGNLMMMQQQRQASLPRTMSVKSIHSVGKGRDIYDGQMDMTGSMGNLSG</sequence>
<proteinExistence type="predicted"/>
<evidence type="ECO:0000313" key="2">
    <source>
        <dbReference type="Proteomes" id="UP000314982"/>
    </source>
</evidence>
<reference evidence="2" key="1">
    <citation type="submission" date="2018-06" db="EMBL/GenBank/DDBJ databases">
        <title>Genome assembly of Danube salmon.</title>
        <authorList>
            <person name="Macqueen D.J."/>
            <person name="Gundappa M.K."/>
        </authorList>
    </citation>
    <scope>NUCLEOTIDE SEQUENCE [LARGE SCALE GENOMIC DNA]</scope>
</reference>
<evidence type="ECO:0000313" key="1">
    <source>
        <dbReference type="Ensembl" id="ENSHHUP00000009330.1"/>
    </source>
</evidence>
<name>A0A4W5KFW7_9TELE</name>
<dbReference type="Ensembl" id="ENSHHUT00000009621.1">
    <property type="protein sequence ID" value="ENSHHUP00000009330.1"/>
    <property type="gene ID" value="ENSHHUG00000005694.1"/>
</dbReference>
<dbReference type="STRING" id="62062.ENSHHUP00000009330"/>
<accession>A0A4W5KFW7</accession>
<organism evidence="1 2">
    <name type="scientific">Hucho hucho</name>
    <name type="common">huchen</name>
    <dbReference type="NCBI Taxonomy" id="62062"/>
    <lineage>
        <taxon>Eukaryota</taxon>
        <taxon>Metazoa</taxon>
        <taxon>Chordata</taxon>
        <taxon>Craniata</taxon>
        <taxon>Vertebrata</taxon>
        <taxon>Euteleostomi</taxon>
        <taxon>Actinopterygii</taxon>
        <taxon>Neopterygii</taxon>
        <taxon>Teleostei</taxon>
        <taxon>Protacanthopterygii</taxon>
        <taxon>Salmoniformes</taxon>
        <taxon>Salmonidae</taxon>
        <taxon>Salmoninae</taxon>
        <taxon>Hucho</taxon>
    </lineage>
</organism>
<keyword evidence="2" id="KW-1185">Reference proteome</keyword>
<dbReference type="AlphaFoldDB" id="A0A4W5KFW7"/>
<reference evidence="1" key="2">
    <citation type="submission" date="2025-08" db="UniProtKB">
        <authorList>
            <consortium name="Ensembl"/>
        </authorList>
    </citation>
    <scope>IDENTIFICATION</scope>
</reference>
<dbReference type="Proteomes" id="UP000314982">
    <property type="component" value="Unassembled WGS sequence"/>
</dbReference>
<protein>
    <submittedName>
        <fullName evidence="1">Uncharacterized protein</fullName>
    </submittedName>
</protein>
<reference evidence="1" key="3">
    <citation type="submission" date="2025-09" db="UniProtKB">
        <authorList>
            <consortium name="Ensembl"/>
        </authorList>
    </citation>
    <scope>IDENTIFICATION</scope>
</reference>